<accession>A0A0J7LUJ3</accession>
<dbReference type="OrthoDB" id="794403at2"/>
<comment type="caution">
    <text evidence="1">The sequence shown here is derived from an EMBL/GenBank/DDBJ whole genome shotgun (WGS) entry which is preliminary data.</text>
</comment>
<reference evidence="1 2" key="1">
    <citation type="journal article" date="2004" name="Int. J. Syst. Evol. Microbiol.">
        <title>Kaistella koreensis gen. nov., sp. nov., a novel member of the Chryseobacterium-Bergeyella-Riemerella branch.</title>
        <authorList>
            <person name="Kim M.K."/>
            <person name="Im W.T."/>
            <person name="Shin Y.K."/>
            <person name="Lim J.H."/>
            <person name="Kim S.H."/>
            <person name="Lee B.C."/>
            <person name="Park M.Y."/>
            <person name="Lee K.Y."/>
            <person name="Lee S.T."/>
        </authorList>
    </citation>
    <scope>NUCLEOTIDE SEQUENCE [LARGE SCALE GENOMIC DNA]</scope>
    <source>
        <strain evidence="1 2">CCUG 49689</strain>
    </source>
</reference>
<protein>
    <recommendedName>
        <fullName evidence="3">Lipoprotein</fullName>
    </recommendedName>
</protein>
<evidence type="ECO:0000313" key="1">
    <source>
        <dbReference type="EMBL" id="KMQ72580.1"/>
    </source>
</evidence>
<gene>
    <name evidence="1" type="ORF">ACM44_00315</name>
</gene>
<proteinExistence type="predicted"/>
<dbReference type="RefSeq" id="WP_048498105.1">
    <property type="nucleotide sequence ID" value="NZ_LFNG01000001.1"/>
</dbReference>
<dbReference type="AlphaFoldDB" id="A0A0J7LUJ3"/>
<dbReference type="PROSITE" id="PS51257">
    <property type="entry name" value="PROKAR_LIPOPROTEIN"/>
    <property type="match status" value="1"/>
</dbReference>
<dbReference type="Proteomes" id="UP000035900">
    <property type="component" value="Unassembled WGS sequence"/>
</dbReference>
<keyword evidence="2" id="KW-1185">Reference proteome</keyword>
<name>A0A0J7LUJ3_9FLAO</name>
<dbReference type="EMBL" id="LFNG01000001">
    <property type="protein sequence ID" value="KMQ72580.1"/>
    <property type="molecule type" value="Genomic_DNA"/>
</dbReference>
<sequence>MKNLILSVFTVLFAISCEKKSTETQLATTPSDSVTVPETNEPVQSSTLQTCFMGNTEKDSIFMTLDDNLGTFTGKLRYKNFEKDSSFGDIVGNQNGDTLKLNYTFQSEGMTSEREIFYLKKDGNLIEGIGDHKTTGNKEVYANYSKIRYEGQVLKQEDCNVLDKKIKEK</sequence>
<organism evidence="1 2">
    <name type="scientific">Chryseobacterium koreense CCUG 49689</name>
    <dbReference type="NCBI Taxonomy" id="1304281"/>
    <lineage>
        <taxon>Bacteria</taxon>
        <taxon>Pseudomonadati</taxon>
        <taxon>Bacteroidota</taxon>
        <taxon>Flavobacteriia</taxon>
        <taxon>Flavobacteriales</taxon>
        <taxon>Weeksellaceae</taxon>
        <taxon>Chryseobacterium group</taxon>
        <taxon>Chryseobacterium</taxon>
    </lineage>
</organism>
<dbReference type="PATRIC" id="fig|1304281.5.peg.67"/>
<dbReference type="STRING" id="1304281.ACM44_00315"/>
<evidence type="ECO:0000313" key="2">
    <source>
        <dbReference type="Proteomes" id="UP000035900"/>
    </source>
</evidence>
<evidence type="ECO:0008006" key="3">
    <source>
        <dbReference type="Google" id="ProtNLM"/>
    </source>
</evidence>